<dbReference type="OrthoDB" id="2449121at2759"/>
<sequence>MARLLSQQEDFMNQPSMLDTLIKKAGHECVFLPKFHCELNPIEMYWGWCKYRYREVPRKTFEDAKHCAEEQLNACPTEVIRRFINRSWPFMSVYQLGLTGKAAEWAVQKQKQHHQVSQRAMMSIEPVLG</sequence>
<name>A0A1J8R1M6_9AGAM</name>
<dbReference type="PANTHER" id="PTHR35871">
    <property type="entry name" value="EXPRESSED PROTEIN"/>
    <property type="match status" value="1"/>
</dbReference>
<dbReference type="AlphaFoldDB" id="A0A1J8R1M6"/>
<accession>A0A1J8R1M6</accession>
<evidence type="ECO:0000313" key="1">
    <source>
        <dbReference type="EMBL" id="OJA15642.1"/>
    </source>
</evidence>
<dbReference type="PANTHER" id="PTHR35871:SF1">
    <property type="entry name" value="CXC1-LIKE CYSTEINE CLUSTER ASSOCIATED WITH KDZ TRANSPOSASES DOMAIN-CONTAINING PROTEIN"/>
    <property type="match status" value="1"/>
</dbReference>
<gene>
    <name evidence="1" type="ORF">AZE42_13417</name>
</gene>
<evidence type="ECO:0008006" key="3">
    <source>
        <dbReference type="Google" id="ProtNLM"/>
    </source>
</evidence>
<proteinExistence type="predicted"/>
<reference evidence="1 2" key="1">
    <citation type="submission" date="2016-03" db="EMBL/GenBank/DDBJ databases">
        <title>Comparative genomics of the ectomycorrhizal sister species Rhizopogon vinicolor and Rhizopogon vesiculosus (Basidiomycota: Boletales) reveals a divergence of the mating type B locus.</title>
        <authorList>
            <person name="Mujic A.B."/>
            <person name="Kuo A."/>
            <person name="Tritt A."/>
            <person name="Lipzen A."/>
            <person name="Chen C."/>
            <person name="Johnson J."/>
            <person name="Sharma A."/>
            <person name="Barry K."/>
            <person name="Grigoriev I.V."/>
            <person name="Spatafora J.W."/>
        </authorList>
    </citation>
    <scope>NUCLEOTIDE SEQUENCE [LARGE SCALE GENOMIC DNA]</scope>
    <source>
        <strain evidence="1 2">AM-OR11-056</strain>
    </source>
</reference>
<dbReference type="GO" id="GO:0003676">
    <property type="term" value="F:nucleic acid binding"/>
    <property type="evidence" value="ECO:0007669"/>
    <property type="project" value="InterPro"/>
</dbReference>
<dbReference type="EMBL" id="LVVM01002972">
    <property type="protein sequence ID" value="OJA15642.1"/>
    <property type="molecule type" value="Genomic_DNA"/>
</dbReference>
<dbReference type="InterPro" id="IPR036397">
    <property type="entry name" value="RNaseH_sf"/>
</dbReference>
<dbReference type="Proteomes" id="UP000183567">
    <property type="component" value="Unassembled WGS sequence"/>
</dbReference>
<protein>
    <recommendedName>
        <fullName evidence="3">Tc1-like transposase DDE domain-containing protein</fullName>
    </recommendedName>
</protein>
<organism evidence="1 2">
    <name type="scientific">Rhizopogon vesiculosus</name>
    <dbReference type="NCBI Taxonomy" id="180088"/>
    <lineage>
        <taxon>Eukaryota</taxon>
        <taxon>Fungi</taxon>
        <taxon>Dikarya</taxon>
        <taxon>Basidiomycota</taxon>
        <taxon>Agaricomycotina</taxon>
        <taxon>Agaricomycetes</taxon>
        <taxon>Agaricomycetidae</taxon>
        <taxon>Boletales</taxon>
        <taxon>Suillineae</taxon>
        <taxon>Rhizopogonaceae</taxon>
        <taxon>Rhizopogon</taxon>
    </lineage>
</organism>
<dbReference type="STRING" id="180088.A0A1J8R1M6"/>
<keyword evidence="2" id="KW-1185">Reference proteome</keyword>
<comment type="caution">
    <text evidence="1">The sequence shown here is derived from an EMBL/GenBank/DDBJ whole genome shotgun (WGS) entry which is preliminary data.</text>
</comment>
<dbReference type="Gene3D" id="3.30.420.10">
    <property type="entry name" value="Ribonuclease H-like superfamily/Ribonuclease H"/>
    <property type="match status" value="1"/>
</dbReference>
<evidence type="ECO:0000313" key="2">
    <source>
        <dbReference type="Proteomes" id="UP000183567"/>
    </source>
</evidence>